<comment type="caution">
    <text evidence="2">The sequence shown here is derived from an EMBL/GenBank/DDBJ whole genome shotgun (WGS) entry which is preliminary data.</text>
</comment>
<gene>
    <name evidence="2" type="ORF">LMG7974_01638</name>
</gene>
<accession>A0ABN7KAT3</accession>
<feature type="domain" description="Excalibur calcium-binding" evidence="1">
    <location>
        <begin position="25"/>
        <end position="58"/>
    </location>
</feature>
<name>A0ABN7KAT3_9BACT</name>
<dbReference type="Pfam" id="PF05901">
    <property type="entry name" value="Excalibur"/>
    <property type="match status" value="1"/>
</dbReference>
<evidence type="ECO:0000313" key="2">
    <source>
        <dbReference type="EMBL" id="CAD7289561.1"/>
    </source>
</evidence>
<dbReference type="InterPro" id="IPR008613">
    <property type="entry name" value="Excalibur_Ca-bd_domain"/>
</dbReference>
<protein>
    <recommendedName>
        <fullName evidence="1">Excalibur calcium-binding domain-containing protein</fullName>
    </recommendedName>
</protein>
<evidence type="ECO:0000259" key="1">
    <source>
        <dbReference type="Pfam" id="PF05901"/>
    </source>
</evidence>
<proteinExistence type="predicted"/>
<keyword evidence="3" id="KW-1185">Reference proteome</keyword>
<evidence type="ECO:0000313" key="3">
    <source>
        <dbReference type="Proteomes" id="UP000789803"/>
    </source>
</evidence>
<organism evidence="2 3">
    <name type="scientific">Campylobacter majalis</name>
    <dbReference type="NCBI Taxonomy" id="2790656"/>
    <lineage>
        <taxon>Bacteria</taxon>
        <taxon>Pseudomonadati</taxon>
        <taxon>Campylobacterota</taxon>
        <taxon>Epsilonproteobacteria</taxon>
        <taxon>Campylobacterales</taxon>
        <taxon>Campylobacteraceae</taxon>
        <taxon>Campylobacter</taxon>
    </lineage>
</organism>
<dbReference type="EMBL" id="CAJHOF010000018">
    <property type="protein sequence ID" value="CAD7289561.1"/>
    <property type="molecule type" value="Genomic_DNA"/>
</dbReference>
<dbReference type="Proteomes" id="UP000789803">
    <property type="component" value="Unassembled WGS sequence"/>
</dbReference>
<sequence>MKKLFLFFIFVIIASGTDKYDCSKRYCKQMTSCAEAMHYLKACGMDKFDRDGDGIPCENVCGKGKKAKR</sequence>
<reference evidence="2 3" key="1">
    <citation type="submission" date="2020-11" db="EMBL/GenBank/DDBJ databases">
        <authorList>
            <person name="Peeters C."/>
        </authorList>
    </citation>
    <scope>NUCLEOTIDE SEQUENCE [LARGE SCALE GENOMIC DNA]</scope>
    <source>
        <strain evidence="2 3">LMG 7974</strain>
    </source>
</reference>
<dbReference type="RefSeq" id="WP_229933415.1">
    <property type="nucleotide sequence ID" value="NZ_CAJHOF010000018.1"/>
</dbReference>